<dbReference type="Gene3D" id="3.40.50.12780">
    <property type="entry name" value="N-terminal domain of ligase-like"/>
    <property type="match status" value="1"/>
</dbReference>
<dbReference type="GO" id="GO:0003987">
    <property type="term" value="F:acetate-CoA ligase activity"/>
    <property type="evidence" value="ECO:0007669"/>
    <property type="project" value="UniProtKB-EC"/>
</dbReference>
<dbReference type="GO" id="GO:0004321">
    <property type="term" value="F:fatty-acyl-CoA synthase activity"/>
    <property type="evidence" value="ECO:0007669"/>
    <property type="project" value="TreeGrafter"/>
</dbReference>
<evidence type="ECO:0000259" key="5">
    <source>
        <dbReference type="Pfam" id="PF00501"/>
    </source>
</evidence>
<gene>
    <name evidence="7" type="ORF">GGR28_000595</name>
</gene>
<dbReference type="InterPro" id="IPR042099">
    <property type="entry name" value="ANL_N_sf"/>
</dbReference>
<dbReference type="PANTHER" id="PTHR43605">
    <property type="entry name" value="ACYL-COENZYME A SYNTHETASE"/>
    <property type="match status" value="1"/>
</dbReference>
<evidence type="ECO:0000256" key="4">
    <source>
        <dbReference type="ARBA" id="ARBA00022840"/>
    </source>
</evidence>
<evidence type="ECO:0000313" key="7">
    <source>
        <dbReference type="EMBL" id="MBB4077994.1"/>
    </source>
</evidence>
<keyword evidence="4" id="KW-0067">ATP-binding</keyword>
<dbReference type="EC" id="6.2.1.1" evidence="7"/>
<dbReference type="InterPro" id="IPR045851">
    <property type="entry name" value="AMP-bd_C_sf"/>
</dbReference>
<proteinExistence type="inferred from homology"/>
<accession>A0A840DXQ6</accession>
<keyword evidence="8" id="KW-1185">Reference proteome</keyword>
<feature type="domain" description="AMP-binding enzyme C-terminal" evidence="6">
    <location>
        <begin position="465"/>
        <end position="543"/>
    </location>
</feature>
<dbReference type="FunFam" id="3.30.300.30:FF:000005">
    <property type="entry name" value="Acyl-coenzyme A synthetase ACSM5, mitochondrial"/>
    <property type="match status" value="1"/>
</dbReference>
<feature type="domain" description="AMP-dependent synthetase/ligase" evidence="5">
    <location>
        <begin position="46"/>
        <end position="413"/>
    </location>
</feature>
<name>A0A840DXQ6_9BACT</name>
<dbReference type="RefSeq" id="WP_183494227.1">
    <property type="nucleotide sequence ID" value="NZ_JACIFF010000001.1"/>
</dbReference>
<dbReference type="AlphaFoldDB" id="A0A840DXQ6"/>
<dbReference type="Pfam" id="PF13193">
    <property type="entry name" value="AMP-binding_C"/>
    <property type="match status" value="1"/>
</dbReference>
<comment type="similarity">
    <text evidence="1">Belongs to the ATP-dependent AMP-binding enzyme family.</text>
</comment>
<dbReference type="GO" id="GO:0006637">
    <property type="term" value="P:acyl-CoA metabolic process"/>
    <property type="evidence" value="ECO:0007669"/>
    <property type="project" value="TreeGrafter"/>
</dbReference>
<dbReference type="GO" id="GO:0006633">
    <property type="term" value="P:fatty acid biosynthetic process"/>
    <property type="evidence" value="ECO:0007669"/>
    <property type="project" value="TreeGrafter"/>
</dbReference>
<dbReference type="Proteomes" id="UP000576209">
    <property type="component" value="Unassembled WGS sequence"/>
</dbReference>
<dbReference type="InterPro" id="IPR020845">
    <property type="entry name" value="AMP-binding_CS"/>
</dbReference>
<evidence type="ECO:0000313" key="8">
    <source>
        <dbReference type="Proteomes" id="UP000576209"/>
    </source>
</evidence>
<dbReference type="InterPro" id="IPR000873">
    <property type="entry name" value="AMP-dep_synth/lig_dom"/>
</dbReference>
<keyword evidence="3" id="KW-0547">Nucleotide-binding</keyword>
<reference evidence="7 8" key="1">
    <citation type="submission" date="2020-08" db="EMBL/GenBank/DDBJ databases">
        <title>Genomic Encyclopedia of Type Strains, Phase IV (KMG-IV): sequencing the most valuable type-strain genomes for metagenomic binning, comparative biology and taxonomic classification.</title>
        <authorList>
            <person name="Goeker M."/>
        </authorList>
    </citation>
    <scope>NUCLEOTIDE SEQUENCE [LARGE SCALE GENOMIC DNA]</scope>
    <source>
        <strain evidence="7 8">DSM 105137</strain>
    </source>
</reference>
<dbReference type="EMBL" id="JACIFF010000001">
    <property type="protein sequence ID" value="MBB4077994.1"/>
    <property type="molecule type" value="Genomic_DNA"/>
</dbReference>
<dbReference type="GO" id="GO:0015645">
    <property type="term" value="F:fatty acid ligase activity"/>
    <property type="evidence" value="ECO:0007669"/>
    <property type="project" value="TreeGrafter"/>
</dbReference>
<dbReference type="SUPFAM" id="SSF56801">
    <property type="entry name" value="Acetyl-CoA synthetase-like"/>
    <property type="match status" value="1"/>
</dbReference>
<dbReference type="InterPro" id="IPR051087">
    <property type="entry name" value="Mitochondrial_ACSM"/>
</dbReference>
<evidence type="ECO:0000256" key="3">
    <source>
        <dbReference type="ARBA" id="ARBA00022741"/>
    </source>
</evidence>
<keyword evidence="2 7" id="KW-0436">Ligase</keyword>
<dbReference type="Pfam" id="PF00501">
    <property type="entry name" value="AMP-binding"/>
    <property type="match status" value="1"/>
</dbReference>
<evidence type="ECO:0000256" key="2">
    <source>
        <dbReference type="ARBA" id="ARBA00022598"/>
    </source>
</evidence>
<protein>
    <submittedName>
        <fullName evidence="7">Acetyl-CoA synthetase</fullName>
        <ecNumber evidence="7">6.2.1.1</ecNumber>
    </submittedName>
</protein>
<sequence>MTEKRQAGAGSSKETDKKIIEILNKYEGTNVDLGYLLCDQHIDSAEKSALIYKESVDSEISYTYADLRAYSTKFAAVLSDLGVRKGDRVATLLPKSLELVIAALSIWRLGAVHVPLFTAFGPEAIDYRLRNSETSILITDNNNRNKVESKLTHLSNIIEVEGANNYKGQSGDIPFWASLERATKEFQVVKVAAEDPFILIYTSGTTGEPKGVEILAKSLAQIEVYMRFGLDLRKEDVYWNMADPGWAYGLFYAIVGPLLIGHSTILFNAPFDVDNALYVLKNLKVSNLATSPTVFRVMKSKVDRSESGENQLSLRVASCAGEPLNPEILSWGQEYLGVSIRDQYGQTELGMVVTNLQSPELQRPLKPGSAGPSMPGFRAVIVNDLGDELAPGNEGELAIDTHNSPSFAFNGYYKNPKKTKERFTNNGRYYLTGDAGSQDAEGYIFLSGRNDDVITSSGYRIGPYEIENILMGQEAVGEVAVVGIPNQLRGEIVKAFVVLKAGFTPSESLAEEMRHLVKERLSAHVYPREIEFVEELPKTPSGKIQRFMLRNQ</sequence>
<dbReference type="Gene3D" id="3.30.300.30">
    <property type="match status" value="1"/>
</dbReference>
<dbReference type="PROSITE" id="PS00455">
    <property type="entry name" value="AMP_BINDING"/>
    <property type="match status" value="1"/>
</dbReference>
<dbReference type="InterPro" id="IPR025110">
    <property type="entry name" value="AMP-bd_C"/>
</dbReference>
<organism evidence="7 8">
    <name type="scientific">Neolewinella aquimaris</name>
    <dbReference type="NCBI Taxonomy" id="1835722"/>
    <lineage>
        <taxon>Bacteria</taxon>
        <taxon>Pseudomonadati</taxon>
        <taxon>Bacteroidota</taxon>
        <taxon>Saprospiria</taxon>
        <taxon>Saprospirales</taxon>
        <taxon>Lewinellaceae</taxon>
        <taxon>Neolewinella</taxon>
    </lineage>
</organism>
<evidence type="ECO:0000256" key="1">
    <source>
        <dbReference type="ARBA" id="ARBA00006432"/>
    </source>
</evidence>
<evidence type="ECO:0000259" key="6">
    <source>
        <dbReference type="Pfam" id="PF13193"/>
    </source>
</evidence>
<comment type="caution">
    <text evidence="7">The sequence shown here is derived from an EMBL/GenBank/DDBJ whole genome shotgun (WGS) entry which is preliminary data.</text>
</comment>
<dbReference type="PANTHER" id="PTHR43605:SF10">
    <property type="entry name" value="ACYL-COA SYNTHETASE MEDIUM CHAIN FAMILY MEMBER 3"/>
    <property type="match status" value="1"/>
</dbReference>
<dbReference type="GO" id="GO:0005524">
    <property type="term" value="F:ATP binding"/>
    <property type="evidence" value="ECO:0007669"/>
    <property type="project" value="UniProtKB-KW"/>
</dbReference>